<dbReference type="Proteomes" id="UP000808914">
    <property type="component" value="Unassembled WGS sequence"/>
</dbReference>
<reference evidence="2 3" key="1">
    <citation type="submission" date="2021-01" db="EMBL/GenBank/DDBJ databases">
        <title>Genomic Encyclopedia of Type Strains, Phase IV (KMG-IV): sequencing the most valuable type-strain genomes for metagenomic binning, comparative biology and taxonomic classification.</title>
        <authorList>
            <person name="Goeker M."/>
        </authorList>
    </citation>
    <scope>NUCLEOTIDE SEQUENCE [LARGE SCALE GENOMIC DNA]</scope>
    <source>
        <strain evidence="2 3">DSM 28236</strain>
    </source>
</reference>
<keyword evidence="3" id="KW-1185">Reference proteome</keyword>
<dbReference type="EMBL" id="JAFBER010000036">
    <property type="protein sequence ID" value="MBM7646966.1"/>
    <property type="molecule type" value="Genomic_DNA"/>
</dbReference>
<sequence>MSANKKESSKEKNTFNFIDPFWDNLATGLNAIFASQERVENLTIKALEYQKTTLEKFTGNLNKIEEEQSKLVQEVRQNMKQNIEKAAGEESGKTFEEWNERLDDVMSRIQKLTVTPYKANLNLLNQSQKQFEGFIKKAVETQEKNREQLKPLVEESINQLKTTHKGFYDVFESNANAALSLIK</sequence>
<gene>
    <name evidence="2" type="ORF">JOD45_003201</name>
</gene>
<protein>
    <submittedName>
        <fullName evidence="2">Hydrogenase maturation factor HypE</fullName>
    </submittedName>
</protein>
<dbReference type="InterPro" id="IPR011728">
    <property type="entry name" value="PhaP_Bmeg"/>
</dbReference>
<accession>A0ABS2Q3T8</accession>
<proteinExistence type="predicted"/>
<keyword evidence="1" id="KW-0175">Coiled coil</keyword>
<dbReference type="Pfam" id="PF09602">
    <property type="entry name" value="PhaP_Bmeg"/>
    <property type="match status" value="1"/>
</dbReference>
<dbReference type="RefSeq" id="WP_205004836.1">
    <property type="nucleotide sequence ID" value="NZ_JAFBER010000036.1"/>
</dbReference>
<name>A0ABS2Q3T8_9BACL</name>
<evidence type="ECO:0000256" key="1">
    <source>
        <dbReference type="SAM" id="Coils"/>
    </source>
</evidence>
<organism evidence="2 3">
    <name type="scientific">Scopulibacillus daqui</name>
    <dbReference type="NCBI Taxonomy" id="1469162"/>
    <lineage>
        <taxon>Bacteria</taxon>
        <taxon>Bacillati</taxon>
        <taxon>Bacillota</taxon>
        <taxon>Bacilli</taxon>
        <taxon>Bacillales</taxon>
        <taxon>Sporolactobacillaceae</taxon>
        <taxon>Scopulibacillus</taxon>
    </lineage>
</organism>
<evidence type="ECO:0000313" key="3">
    <source>
        <dbReference type="Proteomes" id="UP000808914"/>
    </source>
</evidence>
<feature type="coiled-coil region" evidence="1">
    <location>
        <begin position="54"/>
        <end position="81"/>
    </location>
</feature>
<comment type="caution">
    <text evidence="2">The sequence shown here is derived from an EMBL/GenBank/DDBJ whole genome shotgun (WGS) entry which is preliminary data.</text>
</comment>
<evidence type="ECO:0000313" key="2">
    <source>
        <dbReference type="EMBL" id="MBM7646966.1"/>
    </source>
</evidence>